<name>A0ABS8CQF1_9RHOB</name>
<organism evidence="1 2">
    <name type="scientific">Pseudogemmobacter faecipullorum</name>
    <dbReference type="NCBI Taxonomy" id="2755041"/>
    <lineage>
        <taxon>Bacteria</taxon>
        <taxon>Pseudomonadati</taxon>
        <taxon>Pseudomonadota</taxon>
        <taxon>Alphaproteobacteria</taxon>
        <taxon>Rhodobacterales</taxon>
        <taxon>Paracoccaceae</taxon>
        <taxon>Pseudogemmobacter</taxon>
    </lineage>
</organism>
<gene>
    <name evidence="1" type="ORF">H0485_15625</name>
</gene>
<proteinExistence type="predicted"/>
<keyword evidence="2" id="KW-1185">Reference proteome</keyword>
<accession>A0ABS8CQF1</accession>
<evidence type="ECO:0000313" key="1">
    <source>
        <dbReference type="EMBL" id="MCB5411420.1"/>
    </source>
</evidence>
<protein>
    <submittedName>
        <fullName evidence="1">Sulfotransferase</fullName>
    </submittedName>
</protein>
<dbReference type="Proteomes" id="UP001198571">
    <property type="component" value="Unassembled WGS sequence"/>
</dbReference>
<comment type="caution">
    <text evidence="1">The sequence shown here is derived from an EMBL/GenBank/DDBJ whole genome shotgun (WGS) entry which is preliminary data.</text>
</comment>
<dbReference type="SUPFAM" id="SSF52540">
    <property type="entry name" value="P-loop containing nucleoside triphosphate hydrolases"/>
    <property type="match status" value="1"/>
</dbReference>
<dbReference type="EMBL" id="JACDXX010000016">
    <property type="protein sequence ID" value="MCB5411420.1"/>
    <property type="molecule type" value="Genomic_DNA"/>
</dbReference>
<dbReference type="InterPro" id="IPR027417">
    <property type="entry name" value="P-loop_NTPase"/>
</dbReference>
<dbReference type="Gene3D" id="3.40.50.300">
    <property type="entry name" value="P-loop containing nucleotide triphosphate hydrolases"/>
    <property type="match status" value="1"/>
</dbReference>
<reference evidence="1 2" key="1">
    <citation type="submission" date="2020-07" db="EMBL/GenBank/DDBJ databases">
        <title>Pseudogemmobacter sp. nov., isolated from poultry manure in Taiwan.</title>
        <authorList>
            <person name="Lin S.-Y."/>
            <person name="Tang Y.-S."/>
            <person name="Young C.-C."/>
        </authorList>
    </citation>
    <scope>NUCLEOTIDE SEQUENCE [LARGE SCALE GENOMIC DNA]</scope>
    <source>
        <strain evidence="1 2">CC-YST710</strain>
    </source>
</reference>
<dbReference type="Pfam" id="PF13469">
    <property type="entry name" value="Sulfotransfer_3"/>
    <property type="match status" value="1"/>
</dbReference>
<dbReference type="RefSeq" id="WP_226936893.1">
    <property type="nucleotide sequence ID" value="NZ_JACDXX010000016.1"/>
</dbReference>
<sequence>MKPAFILGSGRCGSTLVSQILRLHPEVLSLSEVFSTAGARAFSPRPLSGAAFWRVIGQADRLGAALGNPQRAPREFLYGSQQGNRYDPFACPPLLQVALPHLTDRPDALFETLRKQALTWPVQSIQAHYLALFAALKQGAGQEVPVERSGGSLVAARTLRRLFPDARFVLLHRSGAETVLSMCDYPAARLALYSWQHFRRIGLDFLAPDHHYGRGGIWPVLQRFSWLLPVQRILDTAPDPVGMARFWSEMMQRGCAALQDLPGPQLMVLEYEELVAHPAENLARLGYFLTGGAPEPWLSAASALPEQRPSRSARLEPKDRAALVAACEPGEQAFARLRAARQAGLDFNV</sequence>
<evidence type="ECO:0000313" key="2">
    <source>
        <dbReference type="Proteomes" id="UP001198571"/>
    </source>
</evidence>